<dbReference type="Proteomes" id="UP000092584">
    <property type="component" value="Unassembled WGS sequence"/>
</dbReference>
<comment type="caution">
    <text evidence="2">The sequence shown here is derived from an EMBL/GenBank/DDBJ whole genome shotgun (WGS) entry which is preliminary data.</text>
</comment>
<dbReference type="STRING" id="1774273.LPB03_16175"/>
<proteinExistence type="predicted"/>
<keyword evidence="3" id="KW-1185">Reference proteome</keyword>
<evidence type="ECO:0000256" key="1">
    <source>
        <dbReference type="SAM" id="Phobius"/>
    </source>
</evidence>
<keyword evidence="1" id="KW-0472">Membrane</keyword>
<keyword evidence="1" id="KW-1133">Transmembrane helix</keyword>
<dbReference type="OrthoDB" id="1449578at2"/>
<name>A0A1B8TPA6_9FLAO</name>
<feature type="transmembrane region" description="Helical" evidence="1">
    <location>
        <begin position="66"/>
        <end position="86"/>
    </location>
</feature>
<dbReference type="AlphaFoldDB" id="A0A1B8TPA6"/>
<dbReference type="EMBL" id="LSFM01000027">
    <property type="protein sequence ID" value="OBY61338.1"/>
    <property type="molecule type" value="Genomic_DNA"/>
</dbReference>
<feature type="transmembrane region" description="Helical" evidence="1">
    <location>
        <begin position="26"/>
        <end position="54"/>
    </location>
</feature>
<sequence>MLGLVLLYWIGKYFYKLAEEYDKSKWGFTILGIVVYYVGTFLFAIILIFGAEIFSPGYFDDVNEKLIDLICLPFGLLSCYLLYSYLKKTWEKNKPNPDKLIDEIGKPSDQIIS</sequence>
<gene>
    <name evidence="2" type="ORF">LPB3_16120</name>
</gene>
<reference evidence="3" key="1">
    <citation type="submission" date="2016-02" db="EMBL/GenBank/DDBJ databases">
        <authorList>
            <person name="Shin S.-K."/>
            <person name="Yi H."/>
            <person name="Kim E."/>
        </authorList>
    </citation>
    <scope>NUCLEOTIDE SEQUENCE [LARGE SCALE GENOMIC DNA]</scope>
    <source>
        <strain evidence="3">LPB0003</strain>
    </source>
</reference>
<dbReference type="RefSeq" id="WP_065320671.1">
    <property type="nucleotide sequence ID" value="NZ_CP017477.1"/>
</dbReference>
<evidence type="ECO:0000313" key="3">
    <source>
        <dbReference type="Proteomes" id="UP000092584"/>
    </source>
</evidence>
<accession>A0A1B8TPA6</accession>
<evidence type="ECO:0000313" key="2">
    <source>
        <dbReference type="EMBL" id="OBY61338.1"/>
    </source>
</evidence>
<keyword evidence="1" id="KW-0812">Transmembrane</keyword>
<dbReference type="KEGG" id="pob:LPB03_16175"/>
<organism evidence="2 3">
    <name type="scientific">Polaribacter vadi</name>
    <dbReference type="NCBI Taxonomy" id="1774273"/>
    <lineage>
        <taxon>Bacteria</taxon>
        <taxon>Pseudomonadati</taxon>
        <taxon>Bacteroidota</taxon>
        <taxon>Flavobacteriia</taxon>
        <taxon>Flavobacteriales</taxon>
        <taxon>Flavobacteriaceae</taxon>
    </lineage>
</organism>
<protein>
    <submittedName>
        <fullName evidence="2">Uncharacterized protein</fullName>
    </submittedName>
</protein>